<evidence type="ECO:0000313" key="4">
    <source>
        <dbReference type="Proteomes" id="UP000648535"/>
    </source>
</evidence>
<evidence type="ECO:0008006" key="6">
    <source>
        <dbReference type="Google" id="ProtNLM"/>
    </source>
</evidence>
<reference evidence="3 5" key="3">
    <citation type="submission" date="2021-01" db="EMBL/GenBank/DDBJ databases">
        <title>Sequencing the genomes of 1000 actinobacteria strains.</title>
        <authorList>
            <person name="Klenk H.-P."/>
        </authorList>
    </citation>
    <scope>NUCLEOTIDE SEQUENCE [LARGE SCALE GENOMIC DNA]</scope>
    <source>
        <strain evidence="3 5">DSM 20542</strain>
    </source>
</reference>
<feature type="transmembrane region" description="Helical" evidence="1">
    <location>
        <begin position="108"/>
        <end position="124"/>
    </location>
</feature>
<feature type="transmembrane region" description="Helical" evidence="1">
    <location>
        <begin position="73"/>
        <end position="96"/>
    </location>
</feature>
<reference evidence="2" key="1">
    <citation type="journal article" date="2014" name="Int. J. Syst. Evol. Microbiol.">
        <title>Complete genome sequence of Corynebacterium casei LMG S-19264T (=DSM 44701T), isolated from a smear-ripened cheese.</title>
        <authorList>
            <consortium name="US DOE Joint Genome Institute (JGI-PGF)"/>
            <person name="Walter F."/>
            <person name="Albersmeier A."/>
            <person name="Kalinowski J."/>
            <person name="Ruckert C."/>
        </authorList>
    </citation>
    <scope>NUCLEOTIDE SEQUENCE</scope>
    <source>
        <strain evidence="2">JCM 1480</strain>
    </source>
</reference>
<dbReference type="InterPro" id="IPR049713">
    <property type="entry name" value="Pr6Pr-like"/>
</dbReference>
<evidence type="ECO:0000313" key="3">
    <source>
        <dbReference type="EMBL" id="MBM7802194.1"/>
    </source>
</evidence>
<evidence type="ECO:0000313" key="2">
    <source>
        <dbReference type="EMBL" id="GGL03559.1"/>
    </source>
</evidence>
<dbReference type="EMBL" id="JAFBCG010000001">
    <property type="protein sequence ID" value="MBM7802194.1"/>
    <property type="molecule type" value="Genomic_DNA"/>
</dbReference>
<keyword evidence="5" id="KW-1185">Reference proteome</keyword>
<evidence type="ECO:0000313" key="5">
    <source>
        <dbReference type="Proteomes" id="UP000746584"/>
    </source>
</evidence>
<dbReference type="Proteomes" id="UP000746584">
    <property type="component" value="Unassembled WGS sequence"/>
</dbReference>
<keyword evidence="1" id="KW-0472">Membrane</keyword>
<accession>A0A8H9G9A5</accession>
<dbReference type="AlphaFoldDB" id="A0A8H9G9A5"/>
<feature type="transmembrane region" description="Helical" evidence="1">
    <location>
        <begin position="38"/>
        <end position="61"/>
    </location>
</feature>
<keyword evidence="1" id="KW-1133">Transmembrane helix</keyword>
<proteinExistence type="predicted"/>
<organism evidence="2 4">
    <name type="scientific">Curtobacterium luteum</name>
    <dbReference type="NCBI Taxonomy" id="33881"/>
    <lineage>
        <taxon>Bacteria</taxon>
        <taxon>Bacillati</taxon>
        <taxon>Actinomycetota</taxon>
        <taxon>Actinomycetes</taxon>
        <taxon>Micrococcales</taxon>
        <taxon>Microbacteriaceae</taxon>
        <taxon>Curtobacterium</taxon>
    </lineage>
</organism>
<sequence length="202" mass="22391">MRTLVNALRLVAVIAVAAAILAQWLVSSKLPSYNFFNYFGYFTNQSNIFIALAFAITLVTAARRKQGALGTSIFRGASTVYIATTGIVYNTLLVSIDVQSSVPWSNDVLHKVMPVYAVLDWLLFSDRSRLLLRHVWLFLIYPAVWLVVILIRGATDGWVPYPFLDPSLGYGVVALYCLGIAVFIALMGVLVVGMSRLRIVRV</sequence>
<evidence type="ECO:0000256" key="1">
    <source>
        <dbReference type="SAM" id="Phobius"/>
    </source>
</evidence>
<keyword evidence="1" id="KW-0812">Transmembrane</keyword>
<name>A0A8H9G9A5_9MICO</name>
<dbReference type="RefSeq" id="WP_022904427.1">
    <property type="nucleotide sequence ID" value="NZ_BMOI01000009.1"/>
</dbReference>
<protein>
    <recommendedName>
        <fullName evidence="6">Integral membrane regulator</fullName>
    </recommendedName>
</protein>
<feature type="transmembrane region" description="Helical" evidence="1">
    <location>
        <begin position="7"/>
        <end position="26"/>
    </location>
</feature>
<gene>
    <name evidence="2" type="ORF">GCM10009769_22120</name>
    <name evidence="3" type="ORF">JOE58_001445</name>
</gene>
<feature type="transmembrane region" description="Helical" evidence="1">
    <location>
        <begin position="167"/>
        <end position="192"/>
    </location>
</feature>
<comment type="caution">
    <text evidence="2">The sequence shown here is derived from an EMBL/GenBank/DDBJ whole genome shotgun (WGS) entry which is preliminary data.</text>
</comment>
<dbReference type="EMBL" id="BMOI01000009">
    <property type="protein sequence ID" value="GGL03559.1"/>
    <property type="molecule type" value="Genomic_DNA"/>
</dbReference>
<dbReference type="Proteomes" id="UP000648535">
    <property type="component" value="Unassembled WGS sequence"/>
</dbReference>
<reference evidence="2" key="2">
    <citation type="submission" date="2020-09" db="EMBL/GenBank/DDBJ databases">
        <authorList>
            <person name="Sun Q."/>
            <person name="Ohkuma M."/>
        </authorList>
    </citation>
    <scope>NUCLEOTIDE SEQUENCE</scope>
    <source>
        <strain evidence="2">JCM 1480</strain>
    </source>
</reference>
<feature type="transmembrane region" description="Helical" evidence="1">
    <location>
        <begin position="136"/>
        <end position="155"/>
    </location>
</feature>
<dbReference type="NCBIfam" id="NF038065">
    <property type="entry name" value="Pr6Pr"/>
    <property type="match status" value="1"/>
</dbReference>